<name>A0AAN2CAV7_UNVUL</name>
<evidence type="ECO:0000313" key="2">
    <source>
        <dbReference type="EMBL" id="BDE08070.1"/>
    </source>
</evidence>
<proteinExistence type="predicted"/>
<organism evidence="2 3">
    <name type="scientific">Vulcanimicrobium alpinum</name>
    <dbReference type="NCBI Taxonomy" id="3016050"/>
    <lineage>
        <taxon>Bacteria</taxon>
        <taxon>Bacillati</taxon>
        <taxon>Vulcanimicrobiota</taxon>
        <taxon>Vulcanimicrobiia</taxon>
        <taxon>Vulcanimicrobiales</taxon>
        <taxon>Vulcanimicrobiaceae</taxon>
        <taxon>Vulcanimicrobium</taxon>
    </lineage>
</organism>
<reference evidence="2 3" key="1">
    <citation type="journal article" date="2022" name="ISME Commun">
        <title>Vulcanimicrobium alpinus gen. nov. sp. nov., the first cultivated representative of the candidate phylum 'Eremiobacterota', is a metabolically versatile aerobic anoxygenic phototroph.</title>
        <authorList>
            <person name="Yabe S."/>
            <person name="Muto K."/>
            <person name="Abe K."/>
            <person name="Yokota A."/>
            <person name="Staudigel H."/>
            <person name="Tebo B.M."/>
        </authorList>
    </citation>
    <scope>NUCLEOTIDE SEQUENCE [LARGE SCALE GENOMIC DNA]</scope>
    <source>
        <strain evidence="2 3">WC8-2</strain>
    </source>
</reference>
<gene>
    <name evidence="2" type="ORF">WPS_33460</name>
</gene>
<dbReference type="AlphaFoldDB" id="A0AAN2CAV7"/>
<protein>
    <submittedName>
        <fullName evidence="2">Uncharacterized protein</fullName>
    </submittedName>
</protein>
<evidence type="ECO:0000313" key="3">
    <source>
        <dbReference type="Proteomes" id="UP001317532"/>
    </source>
</evidence>
<accession>A0AAN2CAV7</accession>
<sequence length="280" mass="28836">MTILSTFTARDEESGAIVRIFPTADVVASLGGIRTIQRHSGGGSTNLIYHGGPVQTAPKLYVVFWGSAWNLGGDPDGVATQLKSFYGAIGGSRWLNSVTQYTQSDGSHVGNGGSIFGGSYFDTTSSPPSSPTQSQMAAEAAKAAAHYGDYSPSASYVVAMPSGIRPSGFGTQYCAYHSSTSTSSGTIAWTNLPYMPDAGASCGANSVNSNGTLDGVTIVGGHEQGETETDPQPNSGWLDGSGAENGDKCAWTGLENNPNAGGFPTQPLWSNATSSCVQSY</sequence>
<feature type="region of interest" description="Disordered" evidence="1">
    <location>
        <begin position="222"/>
        <end position="242"/>
    </location>
</feature>
<keyword evidence="3" id="KW-1185">Reference proteome</keyword>
<dbReference type="KEGG" id="vab:WPS_33460"/>
<evidence type="ECO:0000256" key="1">
    <source>
        <dbReference type="SAM" id="MobiDB-lite"/>
    </source>
</evidence>
<dbReference type="EMBL" id="AP025523">
    <property type="protein sequence ID" value="BDE08070.1"/>
    <property type="molecule type" value="Genomic_DNA"/>
</dbReference>
<dbReference type="Proteomes" id="UP001317532">
    <property type="component" value="Chromosome"/>
</dbReference>